<evidence type="ECO:0000256" key="3">
    <source>
        <dbReference type="ARBA" id="ARBA00023125"/>
    </source>
</evidence>
<feature type="compositionally biased region" description="Polar residues" evidence="7">
    <location>
        <begin position="135"/>
        <end position="144"/>
    </location>
</feature>
<evidence type="ECO:0000313" key="10">
    <source>
        <dbReference type="Proteomes" id="UP000516314"/>
    </source>
</evidence>
<sequence>MSSAIVVSQDAESLGLQIYSRKEKSLGVLVSNFLRLYNRDDVDLIGLDDAAGQLGLFFFLLIFNPMTVLVTLSSDFSNFVSGVERRRIYDVVNILESIGIVARRGKNQYSWKGFGEIPRSLDELKEEGMRERLGYSSSNNSDKVSNGCEREEPLTLTPDDQENSSSSKMDQKKEKSLWLLAQNFVKMFLCSDDDLITLDSAAKALLSDSPDSVHMRTKVRRLYDIANVFASMNLIEKTHIPVTRKPAYRWLGSKSIAERGLSLFNSGEPKRVFGTEITNLRAKRNKTYCSSIRKQIGYKKHDEENTEQESKPAASKYVFGPFSPTGASKTNNDKVGKGRLLEIEALASTYQPQYCNQEITGLLGHFTEAWKKCPNLGIEFPTIGSSSAGQILFNILHRQSAKMLRSVEKSGAQRC</sequence>
<reference evidence="9 10" key="1">
    <citation type="submission" date="2020-09" db="EMBL/GenBank/DDBJ databases">
        <authorList>
            <person name="Ashkenazy H."/>
        </authorList>
    </citation>
    <scope>NUCLEOTIDE SEQUENCE [LARGE SCALE GENOMIC DNA]</scope>
    <source>
        <strain evidence="10">cv. Cdm-0</strain>
    </source>
</reference>
<dbReference type="GO" id="GO:0006357">
    <property type="term" value="P:regulation of transcription by RNA polymerase II"/>
    <property type="evidence" value="ECO:0007669"/>
    <property type="project" value="InterPro"/>
</dbReference>
<evidence type="ECO:0000256" key="1">
    <source>
        <dbReference type="ARBA" id="ARBA00010940"/>
    </source>
</evidence>
<evidence type="ECO:0000256" key="6">
    <source>
        <dbReference type="RuleBase" id="RU003796"/>
    </source>
</evidence>
<dbReference type="InterPro" id="IPR015633">
    <property type="entry name" value="E2F"/>
</dbReference>
<evidence type="ECO:0000256" key="4">
    <source>
        <dbReference type="ARBA" id="ARBA00023163"/>
    </source>
</evidence>
<organism evidence="9 10">
    <name type="scientific">Arabidopsis thaliana</name>
    <name type="common">Mouse-ear cress</name>
    <dbReference type="NCBI Taxonomy" id="3702"/>
    <lineage>
        <taxon>Eukaryota</taxon>
        <taxon>Viridiplantae</taxon>
        <taxon>Streptophyta</taxon>
        <taxon>Embryophyta</taxon>
        <taxon>Tracheophyta</taxon>
        <taxon>Spermatophyta</taxon>
        <taxon>Magnoliopsida</taxon>
        <taxon>eudicotyledons</taxon>
        <taxon>Gunneridae</taxon>
        <taxon>Pentapetalae</taxon>
        <taxon>rosids</taxon>
        <taxon>malvids</taxon>
        <taxon>Brassicales</taxon>
        <taxon>Brassicaceae</taxon>
        <taxon>Camelineae</taxon>
        <taxon>Arabidopsis</taxon>
    </lineage>
</organism>
<gene>
    <name evidence="9" type="ORF">AT9943_LOCUS9798</name>
</gene>
<dbReference type="InterPro" id="IPR036388">
    <property type="entry name" value="WH-like_DNA-bd_sf"/>
</dbReference>
<dbReference type="PANTHER" id="PTHR12081:SF7">
    <property type="entry name" value="TRANSCRIPTION FACTOR EFL-3"/>
    <property type="match status" value="1"/>
</dbReference>
<dbReference type="EMBL" id="LR881468">
    <property type="protein sequence ID" value="CAD5321751.1"/>
    <property type="molecule type" value="Genomic_DNA"/>
</dbReference>
<name>A0A7G2EK81_ARATH</name>
<feature type="region of interest" description="Disordered" evidence="7">
    <location>
        <begin position="132"/>
        <end position="170"/>
    </location>
</feature>
<feature type="domain" description="E2F/DP family winged-helix DNA-binding" evidence="8">
    <location>
        <begin position="172"/>
        <end position="252"/>
    </location>
</feature>
<keyword evidence="6" id="KW-0539">Nucleus</keyword>
<feature type="domain" description="E2F/DP family winged-helix DNA-binding" evidence="8">
    <location>
        <begin position="21"/>
        <end position="113"/>
    </location>
</feature>
<dbReference type="FunFam" id="1.10.10.10:FF:000295">
    <property type="entry name" value="E2F transcription factor-like E2FE"/>
    <property type="match status" value="1"/>
</dbReference>
<comment type="subcellular location">
    <subcellularLocation>
        <location evidence="6">Nucleus</location>
    </subcellularLocation>
</comment>
<dbReference type="InterPro" id="IPR036390">
    <property type="entry name" value="WH_DNA-bd_sf"/>
</dbReference>
<keyword evidence="3 6" id="KW-0238">DNA-binding</keyword>
<keyword evidence="4 6" id="KW-0804">Transcription</keyword>
<evidence type="ECO:0000256" key="7">
    <source>
        <dbReference type="SAM" id="MobiDB-lite"/>
    </source>
</evidence>
<dbReference type="Gene3D" id="1.10.10.10">
    <property type="entry name" value="Winged helix-like DNA-binding domain superfamily/Winged helix DNA-binding domain"/>
    <property type="match status" value="2"/>
</dbReference>
<comment type="similarity">
    <text evidence="1 6">Belongs to the E2F/DP family.</text>
</comment>
<evidence type="ECO:0000313" key="9">
    <source>
        <dbReference type="EMBL" id="CAD5321751.1"/>
    </source>
</evidence>
<dbReference type="GO" id="GO:0005667">
    <property type="term" value="C:transcription regulator complex"/>
    <property type="evidence" value="ECO:0007669"/>
    <property type="project" value="InterPro"/>
</dbReference>
<dbReference type="SUPFAM" id="SSF46785">
    <property type="entry name" value="Winged helix' DNA-binding domain"/>
    <property type="match status" value="2"/>
</dbReference>
<dbReference type="PANTHER" id="PTHR12081">
    <property type="entry name" value="TRANSCRIPTION FACTOR E2F"/>
    <property type="match status" value="1"/>
</dbReference>
<dbReference type="Pfam" id="PF02319">
    <property type="entry name" value="WHD_E2F_TDP"/>
    <property type="match status" value="2"/>
</dbReference>
<dbReference type="InterPro" id="IPR003316">
    <property type="entry name" value="E2F_WHTH_DNA-bd_dom"/>
</dbReference>
<dbReference type="GO" id="GO:0005634">
    <property type="term" value="C:nucleus"/>
    <property type="evidence" value="ECO:0007669"/>
    <property type="project" value="UniProtKB-SubCell"/>
</dbReference>
<proteinExistence type="inferred from homology"/>
<evidence type="ECO:0000259" key="8">
    <source>
        <dbReference type="SMART" id="SM01372"/>
    </source>
</evidence>
<dbReference type="GO" id="GO:0000978">
    <property type="term" value="F:RNA polymerase II cis-regulatory region sequence-specific DNA binding"/>
    <property type="evidence" value="ECO:0007669"/>
    <property type="project" value="InterPro"/>
</dbReference>
<dbReference type="AlphaFoldDB" id="A0A7G2EK81"/>
<accession>A0A7G2EK81</accession>
<dbReference type="Proteomes" id="UP000516314">
    <property type="component" value="Chromosome 3"/>
</dbReference>
<keyword evidence="5" id="KW-0131">Cell cycle</keyword>
<evidence type="ECO:0000256" key="5">
    <source>
        <dbReference type="ARBA" id="ARBA00023306"/>
    </source>
</evidence>
<evidence type="ECO:0000256" key="2">
    <source>
        <dbReference type="ARBA" id="ARBA00023015"/>
    </source>
</evidence>
<keyword evidence="2 6" id="KW-0805">Transcription regulation</keyword>
<dbReference type="SMART" id="SM01372">
    <property type="entry name" value="E2F_TDP"/>
    <property type="match status" value="2"/>
</dbReference>
<protein>
    <submittedName>
        <fullName evidence="9">(thale cress) hypothetical protein</fullName>
    </submittedName>
</protein>